<evidence type="ECO:0000313" key="2">
    <source>
        <dbReference type="Proteomes" id="UP000265663"/>
    </source>
</evidence>
<gene>
    <name evidence="1" type="ORF">GMOD_00000032</name>
</gene>
<organism evidence="1 2">
    <name type="scientific">Pyrenophora seminiperda CCB06</name>
    <dbReference type="NCBI Taxonomy" id="1302712"/>
    <lineage>
        <taxon>Eukaryota</taxon>
        <taxon>Fungi</taxon>
        <taxon>Dikarya</taxon>
        <taxon>Ascomycota</taxon>
        <taxon>Pezizomycotina</taxon>
        <taxon>Dothideomycetes</taxon>
        <taxon>Pleosporomycetidae</taxon>
        <taxon>Pleosporales</taxon>
        <taxon>Pleosporineae</taxon>
        <taxon>Pleosporaceae</taxon>
        <taxon>Pyrenophora</taxon>
    </lineage>
</organism>
<sequence>MEVPEVAKCGTCVVPSIKRRYAPCPGGGDTAVAYGVPLVERCTGYARFPRKSLGTSAALLGGLCPPTSVPTSTQGVEESFFLSFVSSPSHLFQGCDAVSNVPVCTSCYFTSPPFFGSTKV</sequence>
<accession>A0A3M7M675</accession>
<keyword evidence="2" id="KW-1185">Reference proteome</keyword>
<dbReference type="EMBL" id="KE747824">
    <property type="protein sequence ID" value="RMZ70001.1"/>
    <property type="molecule type" value="Genomic_DNA"/>
</dbReference>
<protein>
    <submittedName>
        <fullName evidence="1">Uncharacterized protein</fullName>
    </submittedName>
</protein>
<dbReference type="AlphaFoldDB" id="A0A3M7M675"/>
<name>A0A3M7M675_9PLEO</name>
<reference evidence="1 2" key="1">
    <citation type="journal article" date="2014" name="PLoS ONE">
        <title>De novo Genome Assembly of the Fungal Plant Pathogen Pyrenophora semeniperda.</title>
        <authorList>
            <person name="Soliai M.M."/>
            <person name="Meyer S.E."/>
            <person name="Udall J.A."/>
            <person name="Elzinga D.E."/>
            <person name="Hermansen R.A."/>
            <person name="Bodily P.M."/>
            <person name="Hart A.A."/>
            <person name="Coleman C.E."/>
        </authorList>
    </citation>
    <scope>NUCLEOTIDE SEQUENCE [LARGE SCALE GENOMIC DNA]</scope>
    <source>
        <strain evidence="1 2">CCB06</strain>
        <tissue evidence="1">Mycelium</tissue>
    </source>
</reference>
<evidence type="ECO:0000313" key="1">
    <source>
        <dbReference type="EMBL" id="RMZ70001.1"/>
    </source>
</evidence>
<proteinExistence type="predicted"/>
<dbReference type="Proteomes" id="UP000265663">
    <property type="component" value="Unassembled WGS sequence"/>
</dbReference>